<reference evidence="1 2" key="1">
    <citation type="submission" date="2016-04" db="EMBL/GenBank/DDBJ databases">
        <title>Evolutionary innovation and constraint leading to complex multicellularity in the Ascomycota.</title>
        <authorList>
            <person name="Cisse O."/>
            <person name="Nguyen A."/>
            <person name="Hewitt D.A."/>
            <person name="Jedd G."/>
            <person name="Stajich J.E."/>
        </authorList>
    </citation>
    <scope>NUCLEOTIDE SEQUENCE [LARGE SCALE GENOMIC DNA]</scope>
    <source>
        <strain evidence="1 2">DAH-3</strain>
    </source>
</reference>
<organism evidence="1 2">
    <name type="scientific">Neolecta irregularis (strain DAH-3)</name>
    <dbReference type="NCBI Taxonomy" id="1198029"/>
    <lineage>
        <taxon>Eukaryota</taxon>
        <taxon>Fungi</taxon>
        <taxon>Dikarya</taxon>
        <taxon>Ascomycota</taxon>
        <taxon>Taphrinomycotina</taxon>
        <taxon>Neolectales</taxon>
        <taxon>Neolectaceae</taxon>
        <taxon>Neolecta</taxon>
    </lineage>
</organism>
<evidence type="ECO:0000313" key="2">
    <source>
        <dbReference type="Proteomes" id="UP000186594"/>
    </source>
</evidence>
<comment type="caution">
    <text evidence="1">The sequence shown here is derived from an EMBL/GenBank/DDBJ whole genome shotgun (WGS) entry which is preliminary data.</text>
</comment>
<sequence>MEPSYAAPFSYIHKPQALTPPPSDSISIKSKFSVFHQSPLSSTDQLAPIIVVPPLPEDASSYIYNFDEFIPLEILEAMKAGSGRTIFKVLFRNNLILEMSAHQLTNYPALMEEYFEKFRDGTSIHGRVRKQAKLL</sequence>
<keyword evidence="2" id="KW-1185">Reference proteome</keyword>
<proteinExistence type="predicted"/>
<dbReference type="AlphaFoldDB" id="A0A1U7LPR3"/>
<name>A0A1U7LPR3_NEOID</name>
<evidence type="ECO:0000313" key="1">
    <source>
        <dbReference type="EMBL" id="OLL24634.1"/>
    </source>
</evidence>
<gene>
    <name evidence="1" type="ORF">NEOLI_003167</name>
</gene>
<accession>A0A1U7LPR3</accession>
<dbReference type="EMBL" id="LXFE01000704">
    <property type="protein sequence ID" value="OLL24634.1"/>
    <property type="molecule type" value="Genomic_DNA"/>
</dbReference>
<dbReference type="Proteomes" id="UP000186594">
    <property type="component" value="Unassembled WGS sequence"/>
</dbReference>
<protein>
    <submittedName>
        <fullName evidence="1">Uncharacterized protein</fullName>
    </submittedName>
</protein>